<dbReference type="Proteomes" id="UP001266305">
    <property type="component" value="Unassembled WGS sequence"/>
</dbReference>
<gene>
    <name evidence="1" type="ORF">P7K49_039847</name>
</gene>
<sequence length="124" mass="14120">MITPSLKSFSMDLVELLNMSSSEHLQHGGEDPLIAAEREEVVVVHHGVDDGGSILRKQGTVFWVEDQSPIKNVEEKHDFVSPLKLAWHAQEYFLQELDPQAFQKSVEAKQFLSSCENMNQQRQN</sequence>
<protein>
    <submittedName>
        <fullName evidence="1">Uncharacterized protein</fullName>
    </submittedName>
</protein>
<keyword evidence="2" id="KW-1185">Reference proteome</keyword>
<evidence type="ECO:0000313" key="1">
    <source>
        <dbReference type="EMBL" id="KAK2081838.1"/>
    </source>
</evidence>
<evidence type="ECO:0000313" key="2">
    <source>
        <dbReference type="Proteomes" id="UP001266305"/>
    </source>
</evidence>
<name>A0ABQ9TAS8_SAGOE</name>
<organism evidence="1 2">
    <name type="scientific">Saguinus oedipus</name>
    <name type="common">Cotton-top tamarin</name>
    <name type="synonym">Oedipomidas oedipus</name>
    <dbReference type="NCBI Taxonomy" id="9490"/>
    <lineage>
        <taxon>Eukaryota</taxon>
        <taxon>Metazoa</taxon>
        <taxon>Chordata</taxon>
        <taxon>Craniata</taxon>
        <taxon>Vertebrata</taxon>
        <taxon>Euteleostomi</taxon>
        <taxon>Mammalia</taxon>
        <taxon>Eutheria</taxon>
        <taxon>Euarchontoglires</taxon>
        <taxon>Primates</taxon>
        <taxon>Haplorrhini</taxon>
        <taxon>Platyrrhini</taxon>
        <taxon>Cebidae</taxon>
        <taxon>Callitrichinae</taxon>
        <taxon>Saguinus</taxon>
    </lineage>
</organism>
<comment type="caution">
    <text evidence="1">The sequence shown here is derived from an EMBL/GenBank/DDBJ whole genome shotgun (WGS) entry which is preliminary data.</text>
</comment>
<proteinExistence type="predicted"/>
<accession>A0ABQ9TAS8</accession>
<reference evidence="1 2" key="1">
    <citation type="submission" date="2023-05" db="EMBL/GenBank/DDBJ databases">
        <title>B98-5 Cell Line De Novo Hybrid Assembly: An Optical Mapping Approach.</title>
        <authorList>
            <person name="Kananen K."/>
            <person name="Auerbach J.A."/>
            <person name="Kautto E."/>
            <person name="Blachly J.S."/>
        </authorList>
    </citation>
    <scope>NUCLEOTIDE SEQUENCE [LARGE SCALE GENOMIC DNA]</scope>
    <source>
        <strain evidence="1">B95-8</strain>
        <tissue evidence="1">Cell line</tissue>
    </source>
</reference>
<dbReference type="EMBL" id="JASSZA010000052">
    <property type="protein sequence ID" value="KAK2081838.1"/>
    <property type="molecule type" value="Genomic_DNA"/>
</dbReference>